<evidence type="ECO:0000313" key="1">
    <source>
        <dbReference type="EMBL" id="RML47386.1"/>
    </source>
</evidence>
<proteinExistence type="predicted"/>
<comment type="caution">
    <text evidence="1">The sequence shown here is derived from an EMBL/GenBank/DDBJ whole genome shotgun (WGS) entry which is preliminary data.</text>
</comment>
<dbReference type="EMBL" id="RBNR01000023">
    <property type="protein sequence ID" value="RML47386.1"/>
    <property type="molecule type" value="Genomic_DNA"/>
</dbReference>
<dbReference type="AlphaFoldDB" id="A0A3M2W7I5"/>
<reference evidence="1 2" key="1">
    <citation type="submission" date="2018-08" db="EMBL/GenBank/DDBJ databases">
        <title>Recombination of ecologically and evolutionarily significant loci maintains genetic cohesion in the Pseudomonas syringae species complex.</title>
        <authorList>
            <person name="Dillon M."/>
            <person name="Thakur S."/>
            <person name="Almeida R.N.D."/>
            <person name="Weir B.S."/>
            <person name="Guttman D.S."/>
        </authorList>
    </citation>
    <scope>NUCLEOTIDE SEQUENCE [LARGE SCALE GENOMIC DNA]</scope>
    <source>
        <strain evidence="1 2">ICMP 3883</strain>
    </source>
</reference>
<protein>
    <submittedName>
        <fullName evidence="1">Uncharacterized protein</fullName>
    </submittedName>
</protein>
<gene>
    <name evidence="1" type="ORF">ALQ95_03895</name>
</gene>
<name>A0A3M2W7I5_PSESI</name>
<accession>A0A3M2W7I5</accession>
<evidence type="ECO:0000313" key="2">
    <source>
        <dbReference type="Proteomes" id="UP000280292"/>
    </source>
</evidence>
<dbReference type="Proteomes" id="UP000280292">
    <property type="component" value="Unassembled WGS sequence"/>
</dbReference>
<sequence length="37" mass="3934">MQSRDYVPGVSGWKMSAHGGFEINSSKISVGGLPEQP</sequence>
<organism evidence="1 2">
    <name type="scientific">Pseudomonas syringae pv. ribicola</name>
    <dbReference type="NCBI Taxonomy" id="55398"/>
    <lineage>
        <taxon>Bacteria</taxon>
        <taxon>Pseudomonadati</taxon>
        <taxon>Pseudomonadota</taxon>
        <taxon>Gammaproteobacteria</taxon>
        <taxon>Pseudomonadales</taxon>
        <taxon>Pseudomonadaceae</taxon>
        <taxon>Pseudomonas</taxon>
    </lineage>
</organism>